<dbReference type="Proteomes" id="UP000005104">
    <property type="component" value="Chromosome"/>
</dbReference>
<evidence type="ECO:0000313" key="2">
    <source>
        <dbReference type="Proteomes" id="UP000005104"/>
    </source>
</evidence>
<gene>
    <name evidence="1" type="ORF">DesyoDRAFT_1121</name>
</gene>
<dbReference type="STRING" id="768710.DesyoDRAFT_1121"/>
<name>H5Y2M8_9FIRM</name>
<protein>
    <submittedName>
        <fullName evidence="1">Phage XkdN-like protein</fullName>
    </submittedName>
</protein>
<sequence>MSDLQAFFAQNVESDITDEFVVSERFKGADGKPIPWKLRTVTEAENEEIRKSATKRVKGKNGMRVPETNPEEYTAKLAAASVVYPSLKDAELQKSYGVLGAEDLLKKMLLSGEYAALIQKVEEFNGYNRDINEVVEEIKN</sequence>
<dbReference type="eggNOG" id="ENOG50334J1">
    <property type="taxonomic scope" value="Bacteria"/>
</dbReference>
<dbReference type="Pfam" id="PF08890">
    <property type="entry name" value="Phage_TAC_5"/>
    <property type="match status" value="1"/>
</dbReference>
<reference evidence="1 2" key="1">
    <citation type="submission" date="2011-11" db="EMBL/GenBank/DDBJ databases">
        <title>The Noncontiguous Finished genome of Desulfosporosinus youngiae DSM 17734.</title>
        <authorList>
            <consortium name="US DOE Joint Genome Institute (JGI-PGF)"/>
            <person name="Lucas S."/>
            <person name="Han J."/>
            <person name="Lapidus A."/>
            <person name="Cheng J.-F."/>
            <person name="Goodwin L."/>
            <person name="Pitluck S."/>
            <person name="Peters L."/>
            <person name="Ovchinnikova G."/>
            <person name="Lu M."/>
            <person name="Land M.L."/>
            <person name="Hauser L."/>
            <person name="Pester M."/>
            <person name="Spring S."/>
            <person name="Ollivier B."/>
            <person name="Rattei T."/>
            <person name="Klenk H.-P."/>
            <person name="Wagner M."/>
            <person name="Loy A."/>
            <person name="Woyke T.J."/>
        </authorList>
    </citation>
    <scope>NUCLEOTIDE SEQUENCE [LARGE SCALE GENOMIC DNA]</scope>
    <source>
        <strain evidence="1 2">DSM 17734</strain>
    </source>
</reference>
<accession>H5Y2M8</accession>
<dbReference type="EMBL" id="CM001441">
    <property type="protein sequence ID" value="EHQ88291.1"/>
    <property type="molecule type" value="Genomic_DNA"/>
</dbReference>
<evidence type="ECO:0000313" key="1">
    <source>
        <dbReference type="EMBL" id="EHQ88291.1"/>
    </source>
</evidence>
<dbReference type="InterPro" id="IPR014986">
    <property type="entry name" value="XkdN-like"/>
</dbReference>
<proteinExistence type="predicted"/>
<organism evidence="1 2">
    <name type="scientific">Desulfosporosinus youngiae DSM 17734</name>
    <dbReference type="NCBI Taxonomy" id="768710"/>
    <lineage>
        <taxon>Bacteria</taxon>
        <taxon>Bacillati</taxon>
        <taxon>Bacillota</taxon>
        <taxon>Clostridia</taxon>
        <taxon>Eubacteriales</taxon>
        <taxon>Desulfitobacteriaceae</taxon>
        <taxon>Desulfosporosinus</taxon>
    </lineage>
</organism>
<dbReference type="HOGENOM" id="CLU_114419_3_0_9"/>
<dbReference type="RefSeq" id="WP_007780477.1">
    <property type="nucleotide sequence ID" value="NZ_CM001441.1"/>
</dbReference>
<dbReference type="OrthoDB" id="1807498at2"/>
<dbReference type="InterPro" id="IPR038559">
    <property type="entry name" value="XkdN-like_sf"/>
</dbReference>
<dbReference type="AlphaFoldDB" id="H5Y2M8"/>
<keyword evidence="2" id="KW-1185">Reference proteome</keyword>
<dbReference type="Gene3D" id="3.30.2220.30">
    <property type="match status" value="1"/>
</dbReference>